<dbReference type="AlphaFoldDB" id="A0A8S4QYP2"/>
<name>A0A8S4QYP2_9NEOP</name>
<comment type="caution">
    <text evidence="2">The sequence shown here is derived from an EMBL/GenBank/DDBJ whole genome shotgun (WGS) entry which is preliminary data.</text>
</comment>
<dbReference type="EMBL" id="CAKXAJ010021714">
    <property type="protein sequence ID" value="CAH2226629.1"/>
    <property type="molecule type" value="Genomic_DNA"/>
</dbReference>
<organism evidence="2 3">
    <name type="scientific">Pararge aegeria aegeria</name>
    <dbReference type="NCBI Taxonomy" id="348720"/>
    <lineage>
        <taxon>Eukaryota</taxon>
        <taxon>Metazoa</taxon>
        <taxon>Ecdysozoa</taxon>
        <taxon>Arthropoda</taxon>
        <taxon>Hexapoda</taxon>
        <taxon>Insecta</taxon>
        <taxon>Pterygota</taxon>
        <taxon>Neoptera</taxon>
        <taxon>Endopterygota</taxon>
        <taxon>Lepidoptera</taxon>
        <taxon>Glossata</taxon>
        <taxon>Ditrysia</taxon>
        <taxon>Papilionoidea</taxon>
        <taxon>Nymphalidae</taxon>
        <taxon>Satyrinae</taxon>
        <taxon>Satyrini</taxon>
        <taxon>Parargina</taxon>
        <taxon>Pararge</taxon>
    </lineage>
</organism>
<gene>
    <name evidence="2" type="primary">jg1156</name>
    <name evidence="2" type="ORF">PAEG_LOCUS7324</name>
</gene>
<keyword evidence="3" id="KW-1185">Reference proteome</keyword>
<dbReference type="Proteomes" id="UP000838756">
    <property type="component" value="Unassembled WGS sequence"/>
</dbReference>
<accession>A0A8S4QYP2</accession>
<sequence>MKTDETPTHAMLVCTGVAEQRKVDLKSPAIPGGLQHPGQPKTLISCDSTTGSESRFYREEPARNSVVALFQHQHLPPGEIAVKSEVVVV</sequence>
<protein>
    <submittedName>
        <fullName evidence="2">Jg1156 protein</fullName>
    </submittedName>
</protein>
<feature type="region of interest" description="Disordered" evidence="1">
    <location>
        <begin position="30"/>
        <end position="49"/>
    </location>
</feature>
<evidence type="ECO:0000313" key="3">
    <source>
        <dbReference type="Proteomes" id="UP000838756"/>
    </source>
</evidence>
<reference evidence="2" key="1">
    <citation type="submission" date="2022-03" db="EMBL/GenBank/DDBJ databases">
        <authorList>
            <person name="Lindestad O."/>
        </authorList>
    </citation>
    <scope>NUCLEOTIDE SEQUENCE</scope>
</reference>
<evidence type="ECO:0000313" key="2">
    <source>
        <dbReference type="EMBL" id="CAH2226629.1"/>
    </source>
</evidence>
<proteinExistence type="predicted"/>
<evidence type="ECO:0000256" key="1">
    <source>
        <dbReference type="SAM" id="MobiDB-lite"/>
    </source>
</evidence>